<dbReference type="SMART" id="SM00202">
    <property type="entry name" value="SR"/>
    <property type="match status" value="1"/>
</dbReference>
<dbReference type="EMBL" id="AYCK01006525">
    <property type="status" value="NOT_ANNOTATED_CDS"/>
    <property type="molecule type" value="Genomic_DNA"/>
</dbReference>
<dbReference type="Proteomes" id="UP000028760">
    <property type="component" value="Unassembled WGS sequence"/>
</dbReference>
<dbReference type="InterPro" id="IPR011705">
    <property type="entry name" value="BACK"/>
</dbReference>
<dbReference type="SUPFAM" id="SSF56487">
    <property type="entry name" value="SRCR-like"/>
    <property type="match status" value="1"/>
</dbReference>
<dbReference type="Pfam" id="PF00530">
    <property type="entry name" value="SRCR"/>
    <property type="match status" value="1"/>
</dbReference>
<dbReference type="InterPro" id="IPR036772">
    <property type="entry name" value="SRCR-like_dom_sf"/>
</dbReference>
<dbReference type="FunFam" id="3.10.250.10:FF:000001">
    <property type="entry name" value="Lysyl oxidase 4 isoform X1"/>
    <property type="match status" value="1"/>
</dbReference>
<dbReference type="GO" id="GO:0016020">
    <property type="term" value="C:membrane"/>
    <property type="evidence" value="ECO:0007669"/>
    <property type="project" value="InterPro"/>
</dbReference>
<dbReference type="KEGG" id="pfor:103140959"/>
<evidence type="ECO:0000256" key="2">
    <source>
        <dbReference type="ARBA" id="ARBA00023157"/>
    </source>
</evidence>
<dbReference type="STRING" id="48698.ENSPFOP00000007610"/>
<feature type="domain" description="SRCR" evidence="6">
    <location>
        <begin position="37"/>
        <end position="137"/>
    </location>
</feature>
<dbReference type="AlphaFoldDB" id="A0A087XPA7"/>
<feature type="disulfide bond" evidence="3">
    <location>
        <begin position="75"/>
        <end position="136"/>
    </location>
</feature>
<protein>
    <submittedName>
        <fullName evidence="7">Galectin-3-binding protein A-like</fullName>
    </submittedName>
</protein>
<dbReference type="eggNOG" id="ENOG502QU48">
    <property type="taxonomic scope" value="Eukaryota"/>
</dbReference>
<dbReference type="Gene3D" id="3.30.710.10">
    <property type="entry name" value="Potassium Channel Kv1.1, Chain A"/>
    <property type="match status" value="1"/>
</dbReference>
<dbReference type="InterPro" id="IPR001190">
    <property type="entry name" value="SRCR"/>
</dbReference>
<evidence type="ECO:0000256" key="4">
    <source>
        <dbReference type="SAM" id="MobiDB-lite"/>
    </source>
</evidence>
<sequence>MFTKLLAAIFLALLYFSEGECALNNHRSSREPKEGDVRLSGSSSPSEGRVEIYHQGQWGSVCDDDWDLSDAQVVCRQLNFQGAIDAVTKARYGQAHGPIWLDDVGCSGQEQKLVSCRSSGWGVNNCGHQEDAGVICDPQILKIQDDSSAQRTQSDSVFSLDHSTTLSEDLGIIYDSGTACDFLITFQTSNGTKQEDGTPEETTNTICAHKAILMLYPYFSASVGENNITVSVNTTCQSYSTSIIRYLYTRQINVTYSSAMCLHQLASEFGLRKLFEDVGQVISKSLPNDASFYSQVSLYKYAVETKDLILRDSCVQYMAWNFQSLTGSPVWADLPLELLHSLLTRSDLVVPDEYFVLQVLESWITNNGSSLSSEQQVDLLRLIRFPMIPAEKLYDLESKSLLFSAHRDLYHDSVLKAYQFIVLYSTLTKSQLDQENGDYKPRIYTGETWSTAIDSSKLSSSPRRHYYNSQRYGYGSYNRYYNSPPPSSQISFHTSLHGIAACENSRLTWAANVFKTSDDCSREGVHCSSAPAAKLSMQNNNLRRNIRFDNRVLLTCQNKYICQIQAFRNNMAHIDPALVYPCPDDNYIYTFAVRPEFV</sequence>
<name>A0A087XPA7_POEFO</name>
<evidence type="ECO:0000313" key="7">
    <source>
        <dbReference type="Ensembl" id="ENSPFOP00000007610.1"/>
    </source>
</evidence>
<keyword evidence="8" id="KW-1185">Reference proteome</keyword>
<evidence type="ECO:0000256" key="1">
    <source>
        <dbReference type="ARBA" id="ARBA00022729"/>
    </source>
</evidence>
<keyword evidence="1 5" id="KW-0732">Signal</keyword>
<dbReference type="PANTHER" id="PTHR24410">
    <property type="entry name" value="HL07962P-RELATED"/>
    <property type="match status" value="1"/>
</dbReference>
<feature type="disulfide bond" evidence="3">
    <location>
        <begin position="62"/>
        <end position="126"/>
    </location>
</feature>
<dbReference type="Gene3D" id="1.25.40.420">
    <property type="match status" value="1"/>
</dbReference>
<feature type="region of interest" description="Disordered" evidence="4">
    <location>
        <begin position="25"/>
        <end position="48"/>
    </location>
</feature>
<dbReference type="GeneID" id="103140959"/>
<reference evidence="7" key="3">
    <citation type="submission" date="2025-09" db="UniProtKB">
        <authorList>
            <consortium name="Ensembl"/>
        </authorList>
    </citation>
    <scope>IDENTIFICATION</scope>
</reference>
<keyword evidence="2 3" id="KW-1015">Disulfide bond</keyword>
<dbReference type="InterPro" id="IPR051481">
    <property type="entry name" value="BTB-POZ/Galectin-3-binding"/>
</dbReference>
<feature type="chain" id="PRO_5001833277" evidence="5">
    <location>
        <begin position="22"/>
        <end position="598"/>
    </location>
</feature>
<dbReference type="OrthoDB" id="25028at2759"/>
<reference evidence="8" key="1">
    <citation type="submission" date="2013-10" db="EMBL/GenBank/DDBJ databases">
        <authorList>
            <person name="Schartl M."/>
            <person name="Warren W."/>
        </authorList>
    </citation>
    <scope>NUCLEOTIDE SEQUENCE [LARGE SCALE GENOMIC DNA]</scope>
    <source>
        <strain evidence="8">female</strain>
    </source>
</reference>
<dbReference type="OMA" id="ALVYPCP"/>
<dbReference type="PANTHER" id="PTHR24410:SF16">
    <property type="entry name" value="GALECTIN-3-BINDING PROTEIN"/>
    <property type="match status" value="1"/>
</dbReference>
<evidence type="ECO:0000313" key="8">
    <source>
        <dbReference type="Proteomes" id="UP000028760"/>
    </source>
</evidence>
<dbReference type="SUPFAM" id="SSF54695">
    <property type="entry name" value="POZ domain"/>
    <property type="match status" value="1"/>
</dbReference>
<dbReference type="PROSITE" id="PS50287">
    <property type="entry name" value="SRCR_2"/>
    <property type="match status" value="1"/>
</dbReference>
<organism evidence="7 8">
    <name type="scientific">Poecilia formosa</name>
    <name type="common">Amazon molly</name>
    <name type="synonym">Limia formosa</name>
    <dbReference type="NCBI Taxonomy" id="48698"/>
    <lineage>
        <taxon>Eukaryota</taxon>
        <taxon>Metazoa</taxon>
        <taxon>Chordata</taxon>
        <taxon>Craniata</taxon>
        <taxon>Vertebrata</taxon>
        <taxon>Euteleostomi</taxon>
        <taxon>Actinopterygii</taxon>
        <taxon>Neopterygii</taxon>
        <taxon>Teleostei</taxon>
        <taxon>Neoteleostei</taxon>
        <taxon>Acanthomorphata</taxon>
        <taxon>Ovalentaria</taxon>
        <taxon>Atherinomorphae</taxon>
        <taxon>Cyprinodontiformes</taxon>
        <taxon>Poeciliidae</taxon>
        <taxon>Poeciliinae</taxon>
        <taxon>Poecilia</taxon>
    </lineage>
</organism>
<dbReference type="GeneTree" id="ENSGT00940000169120"/>
<evidence type="ECO:0000256" key="3">
    <source>
        <dbReference type="PROSITE-ProRule" id="PRU00196"/>
    </source>
</evidence>
<dbReference type="Pfam" id="PF07707">
    <property type="entry name" value="BACK"/>
    <property type="match status" value="1"/>
</dbReference>
<feature type="disulfide bond" evidence="3">
    <location>
        <begin position="106"/>
        <end position="116"/>
    </location>
</feature>
<dbReference type="Ensembl" id="ENSPFOT00000007622.1">
    <property type="protein sequence ID" value="ENSPFOP00000007610.1"/>
    <property type="gene ID" value="ENSPFOG00000007700.1"/>
</dbReference>
<accession>A0A087XPA7</accession>
<dbReference type="Gene3D" id="3.10.250.10">
    <property type="entry name" value="SRCR-like domain"/>
    <property type="match status" value="1"/>
</dbReference>
<dbReference type="PRINTS" id="PR00258">
    <property type="entry name" value="SPERACTRCPTR"/>
</dbReference>
<dbReference type="SMART" id="SM00875">
    <property type="entry name" value="BACK"/>
    <property type="match status" value="1"/>
</dbReference>
<proteinExistence type="predicted"/>
<evidence type="ECO:0000256" key="5">
    <source>
        <dbReference type="SAM" id="SignalP"/>
    </source>
</evidence>
<evidence type="ECO:0000259" key="6">
    <source>
        <dbReference type="PROSITE" id="PS50287"/>
    </source>
</evidence>
<feature type="signal peptide" evidence="5">
    <location>
        <begin position="1"/>
        <end position="21"/>
    </location>
</feature>
<dbReference type="RefSeq" id="XP_007556400.1">
    <property type="nucleotide sequence ID" value="XM_007556338.2"/>
</dbReference>
<dbReference type="InterPro" id="IPR011333">
    <property type="entry name" value="SKP1/BTB/POZ_sf"/>
</dbReference>
<feature type="compositionally biased region" description="Basic and acidic residues" evidence="4">
    <location>
        <begin position="28"/>
        <end position="37"/>
    </location>
</feature>
<reference evidence="7" key="2">
    <citation type="submission" date="2025-08" db="UniProtKB">
        <authorList>
            <consortium name="Ensembl"/>
        </authorList>
    </citation>
    <scope>IDENTIFICATION</scope>
</reference>